<keyword evidence="2" id="KW-0732">Signal</keyword>
<dbReference type="Proteomes" id="UP000799767">
    <property type="component" value="Unassembled WGS sequence"/>
</dbReference>
<sequence length="289" mass="30176">MSPTSHLSLLAWATVLLSGLAQAAVTTTSPTTTQPVVCSAVTPGCNGPARQYCSSYLHLSVKTVTTTLPNSVNTYVTATSGTTQSFRMESSCRGHPTNAPEKRELDDQPLRKAKRQLQEPACLTSYPRGKPLSSACSCFSLTASTKTVTKRAAKGTITRTVPSSTEIITSIPLPACTAIVSAGPGVASANAAPSATFSAFFAGCGVTDNPNAPGNNVVGSQTISSDYTACQAAHQCVNKLPSSANAFNIYQLRNGGSWTCELYGGDQSNVTYYNVLDDGVLASYGFYRA</sequence>
<dbReference type="OrthoDB" id="2562436at2759"/>
<evidence type="ECO:0000313" key="3">
    <source>
        <dbReference type="EMBL" id="KAF2481035.1"/>
    </source>
</evidence>
<feature type="region of interest" description="Disordered" evidence="1">
    <location>
        <begin position="86"/>
        <end position="116"/>
    </location>
</feature>
<name>A0A6A6PM97_9PEZI</name>
<feature type="compositionally biased region" description="Basic and acidic residues" evidence="1">
    <location>
        <begin position="100"/>
        <end position="110"/>
    </location>
</feature>
<dbReference type="EMBL" id="MU001638">
    <property type="protein sequence ID" value="KAF2481035.1"/>
    <property type="molecule type" value="Genomic_DNA"/>
</dbReference>
<dbReference type="GeneID" id="54470912"/>
<dbReference type="RefSeq" id="XP_033587605.1">
    <property type="nucleotide sequence ID" value="XM_033729910.1"/>
</dbReference>
<feature type="signal peptide" evidence="2">
    <location>
        <begin position="1"/>
        <end position="23"/>
    </location>
</feature>
<evidence type="ECO:0008006" key="5">
    <source>
        <dbReference type="Google" id="ProtNLM"/>
    </source>
</evidence>
<reference evidence="3" key="1">
    <citation type="journal article" date="2020" name="Stud. Mycol.">
        <title>101 Dothideomycetes genomes: a test case for predicting lifestyles and emergence of pathogens.</title>
        <authorList>
            <person name="Haridas S."/>
            <person name="Albert R."/>
            <person name="Binder M."/>
            <person name="Bloem J."/>
            <person name="Labutti K."/>
            <person name="Salamov A."/>
            <person name="Andreopoulos B."/>
            <person name="Baker S."/>
            <person name="Barry K."/>
            <person name="Bills G."/>
            <person name="Bluhm B."/>
            <person name="Cannon C."/>
            <person name="Castanera R."/>
            <person name="Culley D."/>
            <person name="Daum C."/>
            <person name="Ezra D."/>
            <person name="Gonzalez J."/>
            <person name="Henrissat B."/>
            <person name="Kuo A."/>
            <person name="Liang C."/>
            <person name="Lipzen A."/>
            <person name="Lutzoni F."/>
            <person name="Magnuson J."/>
            <person name="Mondo S."/>
            <person name="Nolan M."/>
            <person name="Ohm R."/>
            <person name="Pangilinan J."/>
            <person name="Park H.-J."/>
            <person name="Ramirez L."/>
            <person name="Alfaro M."/>
            <person name="Sun H."/>
            <person name="Tritt A."/>
            <person name="Yoshinaga Y."/>
            <person name="Zwiers L.-H."/>
            <person name="Turgeon B."/>
            <person name="Goodwin S."/>
            <person name="Spatafora J."/>
            <person name="Crous P."/>
            <person name="Grigoriev I."/>
        </authorList>
    </citation>
    <scope>NUCLEOTIDE SEQUENCE</scope>
    <source>
        <strain evidence="3">CBS 113389</strain>
    </source>
</reference>
<accession>A0A6A6PM97</accession>
<proteinExistence type="predicted"/>
<keyword evidence="4" id="KW-1185">Reference proteome</keyword>
<evidence type="ECO:0000313" key="4">
    <source>
        <dbReference type="Proteomes" id="UP000799767"/>
    </source>
</evidence>
<evidence type="ECO:0000256" key="2">
    <source>
        <dbReference type="SAM" id="SignalP"/>
    </source>
</evidence>
<organism evidence="3 4">
    <name type="scientific">Neohortaea acidophila</name>
    <dbReference type="NCBI Taxonomy" id="245834"/>
    <lineage>
        <taxon>Eukaryota</taxon>
        <taxon>Fungi</taxon>
        <taxon>Dikarya</taxon>
        <taxon>Ascomycota</taxon>
        <taxon>Pezizomycotina</taxon>
        <taxon>Dothideomycetes</taxon>
        <taxon>Dothideomycetidae</taxon>
        <taxon>Mycosphaerellales</taxon>
        <taxon>Teratosphaeriaceae</taxon>
        <taxon>Neohortaea</taxon>
    </lineage>
</organism>
<evidence type="ECO:0000256" key="1">
    <source>
        <dbReference type="SAM" id="MobiDB-lite"/>
    </source>
</evidence>
<dbReference type="AlphaFoldDB" id="A0A6A6PM97"/>
<gene>
    <name evidence="3" type="ORF">BDY17DRAFT_181452</name>
</gene>
<protein>
    <recommendedName>
        <fullName evidence="5">Apple domain-containing protein</fullName>
    </recommendedName>
</protein>
<feature type="chain" id="PRO_5025656547" description="Apple domain-containing protein" evidence="2">
    <location>
        <begin position="24"/>
        <end position="289"/>
    </location>
</feature>